<evidence type="ECO:0000313" key="4">
    <source>
        <dbReference type="EMBL" id="PJA45029.1"/>
    </source>
</evidence>
<proteinExistence type="predicted"/>
<evidence type="ECO:0008006" key="6">
    <source>
        <dbReference type="Google" id="ProtNLM"/>
    </source>
</evidence>
<comment type="caution">
    <text evidence="4">The sequence shown here is derived from an EMBL/GenBank/DDBJ whole genome shotgun (WGS) entry which is preliminary data.</text>
</comment>
<dbReference type="Proteomes" id="UP000229385">
    <property type="component" value="Unassembled WGS sequence"/>
</dbReference>
<evidence type="ECO:0000256" key="2">
    <source>
        <dbReference type="SAM" id="MobiDB-lite"/>
    </source>
</evidence>
<reference evidence="5" key="1">
    <citation type="submission" date="2017-09" db="EMBL/GenBank/DDBJ databases">
        <title>Depth-based differentiation of microbial function through sediment-hosted aquifers and enrichment of novel symbionts in the deep terrestrial subsurface.</title>
        <authorList>
            <person name="Probst A.J."/>
            <person name="Ladd B."/>
            <person name="Jarett J.K."/>
            <person name="Geller-Mcgrath D.E."/>
            <person name="Sieber C.M.K."/>
            <person name="Emerson J.B."/>
            <person name="Anantharaman K."/>
            <person name="Thomas B.C."/>
            <person name="Malmstrom R."/>
            <person name="Stieglmeier M."/>
            <person name="Klingl A."/>
            <person name="Woyke T."/>
            <person name="Ryan C.M."/>
            <person name="Banfield J.F."/>
        </authorList>
    </citation>
    <scope>NUCLEOTIDE SEQUENCE [LARGE SCALE GENOMIC DNA]</scope>
</reference>
<feature type="signal peptide" evidence="3">
    <location>
        <begin position="1"/>
        <end position="25"/>
    </location>
</feature>
<feature type="compositionally biased region" description="Acidic residues" evidence="2">
    <location>
        <begin position="338"/>
        <end position="373"/>
    </location>
</feature>
<feature type="chain" id="PRO_5014805478" description="DUF5667 domain-containing protein" evidence="3">
    <location>
        <begin position="26"/>
        <end position="373"/>
    </location>
</feature>
<feature type="compositionally biased region" description="Acidic residues" evidence="2">
    <location>
        <begin position="313"/>
        <end position="327"/>
    </location>
</feature>
<evidence type="ECO:0000256" key="3">
    <source>
        <dbReference type="SAM" id="SignalP"/>
    </source>
</evidence>
<organism evidence="4 5">
    <name type="scientific">Candidatus Uhrbacteria bacterium CG_4_9_14_3_um_filter_50_9</name>
    <dbReference type="NCBI Taxonomy" id="1975035"/>
    <lineage>
        <taxon>Bacteria</taxon>
        <taxon>Candidatus Uhriibacteriota</taxon>
    </lineage>
</organism>
<gene>
    <name evidence="4" type="ORF">CO174_05285</name>
</gene>
<dbReference type="EMBL" id="PFWU01000053">
    <property type="protein sequence ID" value="PJA45029.1"/>
    <property type="molecule type" value="Genomic_DNA"/>
</dbReference>
<protein>
    <recommendedName>
        <fullName evidence="6">DUF5667 domain-containing protein</fullName>
    </recommendedName>
</protein>
<dbReference type="AlphaFoldDB" id="A0A2M7XAZ1"/>
<sequence length="373" mass="41507">MSLRLFAGGLFSLLAFITLSSSVQAAAGIGDLVTCADFKTVYFIAEDGNRYTFPNENIFFSWYPDFDDVKIISCEALSDLTLAGNVVYQPGTTLLKLQSVPTVYAVTPGGVLRAIQSEEQAKNLYGDDWALFVDDLPDAFFTSFEVGEDLAEDELPEGMVLEDEDGTLYRIEDDGTAIEIDDVLDAEDDEALFKGVAEVLEDVESKIKIEITLTFLSDLSNDQILALLERLQTIDVEGELEIEIEIEIEEEDEDVSDDAREELEEAAEEIERAMEKISEREEEGNDVTEAQALLDQAEELYVQAQEAYALEDYDQAEQLAEDAQDYAEDARMGSAINTEDDDEDDEEDANDEDEDTNDEDTNDEDDSGSSDQE</sequence>
<feature type="coiled-coil region" evidence="1">
    <location>
        <begin position="249"/>
        <end position="307"/>
    </location>
</feature>
<evidence type="ECO:0000256" key="1">
    <source>
        <dbReference type="SAM" id="Coils"/>
    </source>
</evidence>
<accession>A0A2M7XAZ1</accession>
<keyword evidence="3" id="KW-0732">Signal</keyword>
<keyword evidence="1" id="KW-0175">Coiled coil</keyword>
<feature type="region of interest" description="Disordered" evidence="2">
    <location>
        <begin position="313"/>
        <end position="373"/>
    </location>
</feature>
<name>A0A2M7XAZ1_9BACT</name>
<evidence type="ECO:0000313" key="5">
    <source>
        <dbReference type="Proteomes" id="UP000229385"/>
    </source>
</evidence>